<dbReference type="PROSITE" id="PS50943">
    <property type="entry name" value="HTH_CROC1"/>
    <property type="match status" value="1"/>
</dbReference>
<organism evidence="3 4">
    <name type="scientific">Microbacterium lushaniae</name>
    <dbReference type="NCBI Taxonomy" id="2614639"/>
    <lineage>
        <taxon>Bacteria</taxon>
        <taxon>Bacillati</taxon>
        <taxon>Actinomycetota</taxon>
        <taxon>Actinomycetes</taxon>
        <taxon>Micrococcales</taxon>
        <taxon>Microbacteriaceae</taxon>
        <taxon>Microbacterium</taxon>
    </lineage>
</organism>
<gene>
    <name evidence="3" type="ORF">F6J85_01090</name>
</gene>
<dbReference type="Gene3D" id="2.60.120.10">
    <property type="entry name" value="Jelly Rolls"/>
    <property type="match status" value="1"/>
</dbReference>
<feature type="domain" description="HTH cro/C1-type" evidence="2">
    <location>
        <begin position="11"/>
        <end position="65"/>
    </location>
</feature>
<dbReference type="Gene3D" id="1.10.260.40">
    <property type="entry name" value="lambda repressor-like DNA-binding domains"/>
    <property type="match status" value="1"/>
</dbReference>
<dbReference type="Pfam" id="PF01381">
    <property type="entry name" value="HTH_3"/>
    <property type="match status" value="1"/>
</dbReference>
<dbReference type="RefSeq" id="WP_150923482.1">
    <property type="nucleotide sequence ID" value="NZ_CP044232.1"/>
</dbReference>
<dbReference type="Pfam" id="PF07883">
    <property type="entry name" value="Cupin_2"/>
    <property type="match status" value="1"/>
</dbReference>
<dbReference type="InterPro" id="IPR011051">
    <property type="entry name" value="RmlC_Cupin_sf"/>
</dbReference>
<accession>A0A5J6L036</accession>
<protein>
    <submittedName>
        <fullName evidence="3">Helix-turn-helix domain-containing protein</fullName>
    </submittedName>
</protein>
<name>A0A5J6L036_9MICO</name>
<evidence type="ECO:0000256" key="1">
    <source>
        <dbReference type="ARBA" id="ARBA00023125"/>
    </source>
</evidence>
<sequence>MSTAENIGERIRRIRQARGVSLRKVAQQLGVSPSLISQVETGKSRPSVATLYSLAGLLEVSADELLGIDGAAGAPSFAAAGAPSFAATPPLTPEVQRASENPMIEMEDGVRWERLARRPDGRTDSLLVTYEAGASSSPTGKLTRHSGFEQAFILEGELILRLEFDEYTLGPGDSLQFESARPHLYLNRSSAPARGVWFVMDRNGAGLEAEPGADGARWRPHPPANPLNVLRRFDHLD</sequence>
<dbReference type="CDD" id="cd00093">
    <property type="entry name" value="HTH_XRE"/>
    <property type="match status" value="1"/>
</dbReference>
<evidence type="ECO:0000313" key="3">
    <source>
        <dbReference type="EMBL" id="QEW01830.1"/>
    </source>
</evidence>
<dbReference type="CDD" id="cd02209">
    <property type="entry name" value="cupin_XRE_C"/>
    <property type="match status" value="1"/>
</dbReference>
<dbReference type="SUPFAM" id="SSF51182">
    <property type="entry name" value="RmlC-like cupins"/>
    <property type="match status" value="1"/>
</dbReference>
<dbReference type="InterPro" id="IPR010982">
    <property type="entry name" value="Lambda_DNA-bd_dom_sf"/>
</dbReference>
<dbReference type="InterPro" id="IPR001387">
    <property type="entry name" value="Cro/C1-type_HTH"/>
</dbReference>
<dbReference type="PANTHER" id="PTHR46797">
    <property type="entry name" value="HTH-TYPE TRANSCRIPTIONAL REGULATOR"/>
    <property type="match status" value="1"/>
</dbReference>
<dbReference type="Proteomes" id="UP000325516">
    <property type="component" value="Chromosome"/>
</dbReference>
<dbReference type="GO" id="GO:0003700">
    <property type="term" value="F:DNA-binding transcription factor activity"/>
    <property type="evidence" value="ECO:0007669"/>
    <property type="project" value="TreeGrafter"/>
</dbReference>
<keyword evidence="1" id="KW-0238">DNA-binding</keyword>
<dbReference type="GO" id="GO:0003677">
    <property type="term" value="F:DNA binding"/>
    <property type="evidence" value="ECO:0007669"/>
    <property type="project" value="UniProtKB-KW"/>
</dbReference>
<dbReference type="AlphaFoldDB" id="A0A5J6L036"/>
<evidence type="ECO:0000259" key="2">
    <source>
        <dbReference type="PROSITE" id="PS50943"/>
    </source>
</evidence>
<dbReference type="InterPro" id="IPR013096">
    <property type="entry name" value="Cupin_2"/>
</dbReference>
<dbReference type="InterPro" id="IPR014710">
    <property type="entry name" value="RmlC-like_jellyroll"/>
</dbReference>
<dbReference type="KEGG" id="mlz:F6J85_01090"/>
<dbReference type="SMART" id="SM00530">
    <property type="entry name" value="HTH_XRE"/>
    <property type="match status" value="1"/>
</dbReference>
<reference evidence="4" key="1">
    <citation type="submission" date="2019-09" db="EMBL/GenBank/DDBJ databases">
        <title>Mumia zhuanghuii sp. nov. isolated from the intestinal contents of plateau pika (Ochotona curzoniae) in the Qinghai-Tibet plateau of China.</title>
        <authorList>
            <person name="Tian Z."/>
        </authorList>
    </citation>
    <scope>NUCLEOTIDE SEQUENCE [LARGE SCALE GENOMIC DNA]</scope>
    <source>
        <strain evidence="4">L-031</strain>
    </source>
</reference>
<dbReference type="SUPFAM" id="SSF47413">
    <property type="entry name" value="lambda repressor-like DNA-binding domains"/>
    <property type="match status" value="1"/>
</dbReference>
<dbReference type="PANTHER" id="PTHR46797:SF1">
    <property type="entry name" value="METHYLPHOSPHONATE SYNTHASE"/>
    <property type="match status" value="1"/>
</dbReference>
<dbReference type="EMBL" id="CP044232">
    <property type="protein sequence ID" value="QEW01830.1"/>
    <property type="molecule type" value="Genomic_DNA"/>
</dbReference>
<dbReference type="InterPro" id="IPR050807">
    <property type="entry name" value="TransReg_Diox_bact_type"/>
</dbReference>
<proteinExistence type="predicted"/>
<dbReference type="GO" id="GO:0005829">
    <property type="term" value="C:cytosol"/>
    <property type="evidence" value="ECO:0007669"/>
    <property type="project" value="TreeGrafter"/>
</dbReference>
<evidence type="ECO:0000313" key="4">
    <source>
        <dbReference type="Proteomes" id="UP000325516"/>
    </source>
</evidence>
<keyword evidence="4" id="KW-1185">Reference proteome</keyword>